<feature type="region of interest" description="Disordered" evidence="1">
    <location>
        <begin position="189"/>
        <end position="214"/>
    </location>
</feature>
<accession>A0A813M1M9</accession>
<dbReference type="EMBL" id="CAJNNW010037358">
    <property type="protein sequence ID" value="CAE8741160.1"/>
    <property type="molecule type" value="Genomic_DNA"/>
</dbReference>
<name>A0A813M1M9_POLGL</name>
<evidence type="ECO:0000313" key="3">
    <source>
        <dbReference type="Proteomes" id="UP000626109"/>
    </source>
</evidence>
<dbReference type="AlphaFoldDB" id="A0A813M1M9"/>
<evidence type="ECO:0000313" key="2">
    <source>
        <dbReference type="EMBL" id="CAE8741160.1"/>
    </source>
</evidence>
<feature type="non-terminal residue" evidence="2">
    <location>
        <position position="214"/>
    </location>
</feature>
<evidence type="ECO:0000256" key="1">
    <source>
        <dbReference type="SAM" id="MobiDB-lite"/>
    </source>
</evidence>
<protein>
    <submittedName>
        <fullName evidence="2">Uncharacterized protein</fullName>
    </submittedName>
</protein>
<dbReference type="Proteomes" id="UP000626109">
    <property type="component" value="Unassembled WGS sequence"/>
</dbReference>
<organism evidence="2 3">
    <name type="scientific">Polarella glacialis</name>
    <name type="common">Dinoflagellate</name>
    <dbReference type="NCBI Taxonomy" id="89957"/>
    <lineage>
        <taxon>Eukaryota</taxon>
        <taxon>Sar</taxon>
        <taxon>Alveolata</taxon>
        <taxon>Dinophyceae</taxon>
        <taxon>Suessiales</taxon>
        <taxon>Suessiaceae</taxon>
        <taxon>Polarella</taxon>
    </lineage>
</organism>
<comment type="caution">
    <text evidence="2">The sequence shown here is derived from an EMBL/GenBank/DDBJ whole genome shotgun (WGS) entry which is preliminary data.</text>
</comment>
<proteinExistence type="predicted"/>
<gene>
    <name evidence="2" type="ORF">PGLA2088_LOCUS50337</name>
</gene>
<reference evidence="2" key="1">
    <citation type="submission" date="2021-02" db="EMBL/GenBank/DDBJ databases">
        <authorList>
            <person name="Dougan E. K."/>
            <person name="Rhodes N."/>
            <person name="Thang M."/>
            <person name="Chan C."/>
        </authorList>
    </citation>
    <scope>NUCLEOTIDE SEQUENCE</scope>
</reference>
<sequence length="214" mass="22926">WGSWLPPAPLANLIQALRSDGKGWFALTTLLSSGRPCSDSPALENGEASPALEKEEVHASMVSSPFMTCGELFPLSGGFVLSLEEPVPTESDLSDSDYNDDSRAFWVRISSPPLGPVCLRALFILHPEEPTAFEAEASCQVIDLRLELRADVGQGLRLDGLGDPDALRALRVAVRSGRVSAAVRVAEPDFDTEGQPGGSGWIPWAPAKPSTRFL</sequence>